<accession>A0ABU0ZXG9</accession>
<dbReference type="InterPro" id="IPR029069">
    <property type="entry name" value="HotDog_dom_sf"/>
</dbReference>
<dbReference type="SUPFAM" id="SSF54637">
    <property type="entry name" value="Thioesterase/thiol ester dehydrase-isomerase"/>
    <property type="match status" value="1"/>
</dbReference>
<comment type="caution">
    <text evidence="1">The sequence shown here is derived from an EMBL/GenBank/DDBJ whole genome shotgun (WGS) entry which is preliminary data.</text>
</comment>
<name>A0ABU0ZXG9_9FLAO</name>
<dbReference type="CDD" id="cd00586">
    <property type="entry name" value="4HBT"/>
    <property type="match status" value="1"/>
</dbReference>
<protein>
    <submittedName>
        <fullName evidence="1">Acyl-CoA thioesterase</fullName>
        <ecNumber evidence="1">3.1.2.-</ecNumber>
    </submittedName>
</protein>
<keyword evidence="1" id="KW-0378">Hydrolase</keyword>
<dbReference type="EC" id="3.1.2.-" evidence="1"/>
<gene>
    <name evidence="1" type="ORF">RBU60_01120</name>
</gene>
<keyword evidence="2" id="KW-1185">Reference proteome</keyword>
<dbReference type="Proteomes" id="UP001230915">
    <property type="component" value="Unassembled WGS sequence"/>
</dbReference>
<dbReference type="Pfam" id="PF13279">
    <property type="entry name" value="4HBT_2"/>
    <property type="match status" value="1"/>
</dbReference>
<evidence type="ECO:0000313" key="2">
    <source>
        <dbReference type="Proteomes" id="UP001230915"/>
    </source>
</evidence>
<reference evidence="1 2" key="1">
    <citation type="submission" date="2023-08" db="EMBL/GenBank/DDBJ databases">
        <title>Mesonia sp. MT50, isolated from deep-sea sediment of the Mariana Trench.</title>
        <authorList>
            <person name="Fu H."/>
        </authorList>
    </citation>
    <scope>NUCLEOTIDE SEQUENCE [LARGE SCALE GENOMIC DNA]</scope>
    <source>
        <strain evidence="1 2">MT50</strain>
    </source>
</reference>
<dbReference type="GO" id="GO:0016787">
    <property type="term" value="F:hydrolase activity"/>
    <property type="evidence" value="ECO:0007669"/>
    <property type="project" value="UniProtKB-KW"/>
</dbReference>
<dbReference type="RefSeq" id="WP_308862772.1">
    <property type="nucleotide sequence ID" value="NZ_JAVHUL010000002.1"/>
</dbReference>
<dbReference type="Gene3D" id="3.10.129.10">
    <property type="entry name" value="Hotdog Thioesterase"/>
    <property type="match status" value="1"/>
</dbReference>
<evidence type="ECO:0000313" key="1">
    <source>
        <dbReference type="EMBL" id="MDQ7916160.1"/>
    </source>
</evidence>
<organism evidence="1 2">
    <name type="scientific">Mesonia profundi</name>
    <dbReference type="NCBI Taxonomy" id="3070998"/>
    <lineage>
        <taxon>Bacteria</taxon>
        <taxon>Pseudomonadati</taxon>
        <taxon>Bacteroidota</taxon>
        <taxon>Flavobacteriia</taxon>
        <taxon>Flavobacteriales</taxon>
        <taxon>Flavobacteriaceae</taxon>
        <taxon>Mesonia</taxon>
    </lineage>
</organism>
<proteinExistence type="predicted"/>
<dbReference type="PANTHER" id="PTHR31793">
    <property type="entry name" value="4-HYDROXYBENZOYL-COA THIOESTERASE FAMILY MEMBER"/>
    <property type="match status" value="1"/>
</dbReference>
<sequence length="162" mass="18859">MYTKDFEIRWSDIDANRHLANSAYMNFMSHTRMAFLMEHGFGQKQLAQHNIGPVVFYEHIYYFKEIFAGKPIKVSLELKGISEDGMFFEFLHNIYDAKGKNCASCEMLGSWIDLKDRTLVTLPKDLLKELNSLGKTEDFKILTKEDTRKFGKKPKHIDPSLL</sequence>
<dbReference type="InterPro" id="IPR050563">
    <property type="entry name" value="4-hydroxybenzoyl-CoA_TE"/>
</dbReference>
<dbReference type="PANTHER" id="PTHR31793:SF24">
    <property type="entry name" value="LONG-CHAIN ACYL-COA THIOESTERASE FADM"/>
    <property type="match status" value="1"/>
</dbReference>
<dbReference type="EMBL" id="JAVHUL010000002">
    <property type="protein sequence ID" value="MDQ7916160.1"/>
    <property type="molecule type" value="Genomic_DNA"/>
</dbReference>